<reference evidence="2" key="1">
    <citation type="submission" date="2019-10" db="EMBL/GenBank/DDBJ databases">
        <title>Draft genome sequence of Panacibacter sp. KCS-6.</title>
        <authorList>
            <person name="Yim K.J."/>
        </authorList>
    </citation>
    <scope>NUCLEOTIDE SEQUENCE</scope>
    <source>
        <strain evidence="2">KCS-6</strain>
    </source>
</reference>
<feature type="chain" id="PRO_5035251219" description="PepSY domain-containing protein" evidence="1">
    <location>
        <begin position="19"/>
        <end position="91"/>
    </location>
</feature>
<dbReference type="AlphaFoldDB" id="A0A8J8FM85"/>
<dbReference type="EMBL" id="WHPF01000015">
    <property type="protein sequence ID" value="NNV57474.1"/>
    <property type="molecule type" value="Genomic_DNA"/>
</dbReference>
<feature type="signal peptide" evidence="1">
    <location>
        <begin position="1"/>
        <end position="18"/>
    </location>
</feature>
<dbReference type="Gene3D" id="3.10.450.360">
    <property type="match status" value="1"/>
</dbReference>
<keyword evidence="1" id="KW-0732">Signal</keyword>
<dbReference type="RefSeq" id="WP_171609420.1">
    <property type="nucleotide sequence ID" value="NZ_WHPF01000015.1"/>
</dbReference>
<dbReference type="Proteomes" id="UP000598971">
    <property type="component" value="Unassembled WGS sequence"/>
</dbReference>
<organism evidence="2 3">
    <name type="scientific">Limnovirga soli</name>
    <dbReference type="NCBI Taxonomy" id="2656915"/>
    <lineage>
        <taxon>Bacteria</taxon>
        <taxon>Pseudomonadati</taxon>
        <taxon>Bacteroidota</taxon>
        <taxon>Chitinophagia</taxon>
        <taxon>Chitinophagales</taxon>
        <taxon>Chitinophagaceae</taxon>
        <taxon>Limnovirga</taxon>
    </lineage>
</organism>
<proteinExistence type="predicted"/>
<gene>
    <name evidence="2" type="ORF">GD597_18520</name>
</gene>
<sequence length="91" mass="9755">MKKILLAASLLVAGATFAGTQSLLAVKPAMFAPKGKHIPASQVPADIIAQFNADYPTATNVQWQVEREHGAVVYQASFVLNGTRMKVKYPA</sequence>
<protein>
    <recommendedName>
        <fullName evidence="4">PepSY domain-containing protein</fullName>
    </recommendedName>
</protein>
<evidence type="ECO:0000313" key="3">
    <source>
        <dbReference type="Proteomes" id="UP000598971"/>
    </source>
</evidence>
<dbReference type="SUPFAM" id="SSF160574">
    <property type="entry name" value="BT0923-like"/>
    <property type="match status" value="1"/>
</dbReference>
<evidence type="ECO:0000256" key="1">
    <source>
        <dbReference type="SAM" id="SignalP"/>
    </source>
</evidence>
<keyword evidence="3" id="KW-1185">Reference proteome</keyword>
<comment type="caution">
    <text evidence="2">The sequence shown here is derived from an EMBL/GenBank/DDBJ whole genome shotgun (WGS) entry which is preliminary data.</text>
</comment>
<evidence type="ECO:0000313" key="2">
    <source>
        <dbReference type="EMBL" id="NNV57474.1"/>
    </source>
</evidence>
<name>A0A8J8FM85_9BACT</name>
<accession>A0A8J8FM85</accession>
<evidence type="ECO:0008006" key="4">
    <source>
        <dbReference type="Google" id="ProtNLM"/>
    </source>
</evidence>